<keyword evidence="1" id="KW-0812">Transmembrane</keyword>
<dbReference type="Pfam" id="PF09656">
    <property type="entry name" value="PGPGW"/>
    <property type="match status" value="1"/>
</dbReference>
<keyword evidence="3" id="KW-1185">Reference proteome</keyword>
<name>A0A641AS29_9ACTN</name>
<sequence>MGSFRPRVSSVNDRREDAMFTRQVNRSRRGCAIRKPVMRQTGRMSVGTRIKGWFRRTGSEALGWVLVPLGIILMPAPGPGTLVLVGGIALLSRHYVWAQRILGPLERRAIEAAKFGVATWPRILLSAAGGVWLAVLGVIWWIGPDIPEFEVLGVGFGPELPAQGWVTALGLWASAAAALGLLVYSVVRWREPHGGRTVDAP</sequence>
<proteinExistence type="predicted"/>
<organism evidence="2 3">
    <name type="scientific">Aeromicrobium fastidiosum</name>
    <dbReference type="NCBI Taxonomy" id="52699"/>
    <lineage>
        <taxon>Bacteria</taxon>
        <taxon>Bacillati</taxon>
        <taxon>Actinomycetota</taxon>
        <taxon>Actinomycetes</taxon>
        <taxon>Propionibacteriales</taxon>
        <taxon>Nocardioidaceae</taxon>
        <taxon>Aeromicrobium</taxon>
    </lineage>
</organism>
<feature type="transmembrane region" description="Helical" evidence="1">
    <location>
        <begin position="162"/>
        <end position="187"/>
    </location>
</feature>
<keyword evidence="1" id="KW-0472">Membrane</keyword>
<dbReference type="Proteomes" id="UP001515100">
    <property type="component" value="Unassembled WGS sequence"/>
</dbReference>
<gene>
    <name evidence="2" type="ORF">ESP62_000295</name>
</gene>
<evidence type="ECO:0000313" key="3">
    <source>
        <dbReference type="Proteomes" id="UP001515100"/>
    </source>
</evidence>
<protein>
    <recommendedName>
        <fullName evidence="4">TIGR02611 family protein</fullName>
    </recommendedName>
</protein>
<evidence type="ECO:0000313" key="2">
    <source>
        <dbReference type="EMBL" id="KAA1379698.1"/>
    </source>
</evidence>
<accession>A0A641AS29</accession>
<evidence type="ECO:0008006" key="4">
    <source>
        <dbReference type="Google" id="ProtNLM"/>
    </source>
</evidence>
<dbReference type="OrthoDB" id="4774258at2"/>
<reference evidence="2" key="1">
    <citation type="submission" date="2019-09" db="EMBL/GenBank/DDBJ databases">
        <authorList>
            <person name="Li J."/>
        </authorList>
    </citation>
    <scope>NUCLEOTIDE SEQUENCE [LARGE SCALE GENOMIC DNA]</scope>
    <source>
        <strain evidence="2">NRBC 14897</strain>
    </source>
</reference>
<evidence type="ECO:0000256" key="1">
    <source>
        <dbReference type="SAM" id="Phobius"/>
    </source>
</evidence>
<dbReference type="AlphaFoldDB" id="A0A641AS29"/>
<dbReference type="EMBL" id="SDPP02000001">
    <property type="protein sequence ID" value="KAA1379698.1"/>
    <property type="molecule type" value="Genomic_DNA"/>
</dbReference>
<comment type="caution">
    <text evidence="2">The sequence shown here is derived from an EMBL/GenBank/DDBJ whole genome shotgun (WGS) entry which is preliminary data.</text>
</comment>
<feature type="transmembrane region" description="Helical" evidence="1">
    <location>
        <begin position="123"/>
        <end position="142"/>
    </location>
</feature>
<keyword evidence="1" id="KW-1133">Transmembrane helix</keyword>
<dbReference type="InterPro" id="IPR019099">
    <property type="entry name" value="Uncharacterised_PGPGW_TM"/>
</dbReference>